<dbReference type="OrthoDB" id="5348404at2759"/>
<accession>A0A642UJ13</accession>
<feature type="domain" description="SAP" evidence="2">
    <location>
        <begin position="5"/>
        <end position="39"/>
    </location>
</feature>
<dbReference type="Proteomes" id="UP000761534">
    <property type="component" value="Unassembled WGS sequence"/>
</dbReference>
<sequence length="325" mass="37797">MDTGIESLSERDLRSRLRELDCALHGSREDLISRLKWALRESHGSQGSELANRLGNSWSRKPDLRSRISRKDIQPSPISRIWKPNKTRQEYREREPIRGRVNPLYKRLKTNLPLRVDLPQGEGRIGYGDDDEGNDKKRSVPDPRHRPTEALCIQNLSRPLPIQSFRQKVEQLADEPCEEFWLDSLRSHCFCIFGSLQASIAVRRALHGTYYPENNGRHRVSLFVDYVPPEAVPEYIDRESQETRSKKRWIVTYSGPNNAAVAEHVEEPTHRPTLPTRKEVTPRTYVPISSYASPDEKITYYETKTRPHIYFTECPLNLLKERLSN</sequence>
<gene>
    <name evidence="3" type="ORF">TRICI_006283</name>
</gene>
<reference evidence="3" key="1">
    <citation type="journal article" date="2019" name="G3 (Bethesda)">
        <title>Genome Assemblies of Two Rare Opportunistic Yeast Pathogens: Diutina rugosa (syn. Candida rugosa) and Trichomonascus ciferrii (syn. Candida ciferrii).</title>
        <authorList>
            <person name="Mixao V."/>
            <person name="Saus E."/>
            <person name="Hansen A.P."/>
            <person name="Lass-Florl C."/>
            <person name="Gabaldon T."/>
        </authorList>
    </citation>
    <scope>NUCLEOTIDE SEQUENCE</scope>
    <source>
        <strain evidence="3">CBS 4856</strain>
    </source>
</reference>
<dbReference type="EMBL" id="SWFS01000514">
    <property type="protein sequence ID" value="KAA8899913.1"/>
    <property type="molecule type" value="Genomic_DNA"/>
</dbReference>
<dbReference type="InterPro" id="IPR003034">
    <property type="entry name" value="SAP_dom"/>
</dbReference>
<comment type="caution">
    <text evidence="3">The sequence shown here is derived from an EMBL/GenBank/DDBJ whole genome shotgun (WGS) entry which is preliminary data.</text>
</comment>
<dbReference type="AlphaFoldDB" id="A0A642UJ13"/>
<dbReference type="PANTHER" id="PTHR47031:SF3">
    <property type="entry name" value="SAP DOMAIN-CONTAINING PROTEIN"/>
    <property type="match status" value="1"/>
</dbReference>
<name>A0A642UJ13_9ASCO</name>
<dbReference type="PROSITE" id="PS50800">
    <property type="entry name" value="SAP"/>
    <property type="match status" value="1"/>
</dbReference>
<keyword evidence="4" id="KW-1185">Reference proteome</keyword>
<dbReference type="VEuPathDB" id="FungiDB:TRICI_006283"/>
<feature type="compositionally biased region" description="Basic and acidic residues" evidence="1">
    <location>
        <begin position="60"/>
        <end position="69"/>
    </location>
</feature>
<dbReference type="CDD" id="cd12432">
    <property type="entry name" value="RRM_ACINU"/>
    <property type="match status" value="1"/>
</dbReference>
<organism evidence="3 4">
    <name type="scientific">Trichomonascus ciferrii</name>
    <dbReference type="NCBI Taxonomy" id="44093"/>
    <lineage>
        <taxon>Eukaryota</taxon>
        <taxon>Fungi</taxon>
        <taxon>Dikarya</taxon>
        <taxon>Ascomycota</taxon>
        <taxon>Saccharomycotina</taxon>
        <taxon>Dipodascomycetes</taxon>
        <taxon>Dipodascales</taxon>
        <taxon>Trichomonascaceae</taxon>
        <taxon>Trichomonascus</taxon>
        <taxon>Trichomonascus ciferrii complex</taxon>
    </lineage>
</organism>
<evidence type="ECO:0000259" key="2">
    <source>
        <dbReference type="PROSITE" id="PS50800"/>
    </source>
</evidence>
<evidence type="ECO:0000313" key="4">
    <source>
        <dbReference type="Proteomes" id="UP000761534"/>
    </source>
</evidence>
<feature type="region of interest" description="Disordered" evidence="1">
    <location>
        <begin position="46"/>
        <end position="69"/>
    </location>
</feature>
<feature type="compositionally biased region" description="Basic and acidic residues" evidence="1">
    <location>
        <begin position="134"/>
        <end position="148"/>
    </location>
</feature>
<evidence type="ECO:0000256" key="1">
    <source>
        <dbReference type="SAM" id="MobiDB-lite"/>
    </source>
</evidence>
<proteinExistence type="predicted"/>
<dbReference type="InterPro" id="IPR034257">
    <property type="entry name" value="Acinus_RRM"/>
</dbReference>
<protein>
    <recommendedName>
        <fullName evidence="2">SAP domain-containing protein</fullName>
    </recommendedName>
</protein>
<dbReference type="PANTHER" id="PTHR47031">
    <property type="entry name" value="SAP DNA-BINDING DOMAIN-CONTAINING PROTEIN"/>
    <property type="match status" value="1"/>
</dbReference>
<evidence type="ECO:0000313" key="3">
    <source>
        <dbReference type="EMBL" id="KAA8899913.1"/>
    </source>
</evidence>
<feature type="region of interest" description="Disordered" evidence="1">
    <location>
        <begin position="119"/>
        <end position="148"/>
    </location>
</feature>
<feature type="compositionally biased region" description="Polar residues" evidence="1">
    <location>
        <begin position="46"/>
        <end position="59"/>
    </location>
</feature>